<reference evidence="6 7" key="1">
    <citation type="journal article" date="2011" name="Stand. Genomic Sci.">
        <title>Complete genome sequence of Desulfobulbus propionicus type strain (1pr3).</title>
        <authorList>
            <person name="Pagani I."/>
            <person name="Lapidus A."/>
            <person name="Nolan M."/>
            <person name="Lucas S."/>
            <person name="Hammon N."/>
            <person name="Deshpande S."/>
            <person name="Cheng J.F."/>
            <person name="Chertkov O."/>
            <person name="Davenport K."/>
            <person name="Tapia R."/>
            <person name="Han C."/>
            <person name="Goodwin L."/>
            <person name="Pitluck S."/>
            <person name="Liolios K."/>
            <person name="Mavromatis K."/>
            <person name="Ivanova N."/>
            <person name="Mikhailova N."/>
            <person name="Pati A."/>
            <person name="Chen A."/>
            <person name="Palaniappan K."/>
            <person name="Land M."/>
            <person name="Hauser L."/>
            <person name="Chang Y.J."/>
            <person name="Jeffries C.D."/>
            <person name="Detter J.C."/>
            <person name="Brambilla E."/>
            <person name="Kannan K.P."/>
            <person name="Djao O.D."/>
            <person name="Rohde M."/>
            <person name="Pukall R."/>
            <person name="Spring S."/>
            <person name="Goker M."/>
            <person name="Sikorski J."/>
            <person name="Woyke T."/>
            <person name="Bristow J."/>
            <person name="Eisen J.A."/>
            <person name="Markowitz V."/>
            <person name="Hugenholtz P."/>
            <person name="Kyrpides N.C."/>
            <person name="Klenk H.P."/>
        </authorList>
    </citation>
    <scope>NUCLEOTIDE SEQUENCE [LARGE SCALE GENOMIC DNA]</scope>
    <source>
        <strain evidence="7">ATCC 33891 / DSM 2032 / 1pr3</strain>
    </source>
</reference>
<dbReference type="InterPro" id="IPR008927">
    <property type="entry name" value="6-PGluconate_DH-like_C_sf"/>
</dbReference>
<dbReference type="NCBIfam" id="NF007161">
    <property type="entry name" value="PRK09599.1"/>
    <property type="match status" value="1"/>
</dbReference>
<dbReference type="SMART" id="SM01350">
    <property type="entry name" value="6PGD"/>
    <property type="match status" value="1"/>
</dbReference>
<evidence type="ECO:0000256" key="3">
    <source>
        <dbReference type="ARBA" id="ARBA00023002"/>
    </source>
</evidence>
<keyword evidence="3 6" id="KW-0560">Oxidoreductase</keyword>
<evidence type="ECO:0000313" key="7">
    <source>
        <dbReference type="Proteomes" id="UP000006365"/>
    </source>
</evidence>
<dbReference type="InterPro" id="IPR006115">
    <property type="entry name" value="6PGDH_NADP-bd"/>
</dbReference>
<dbReference type="Proteomes" id="UP000006365">
    <property type="component" value="Chromosome"/>
</dbReference>
<accession>A0A7U3YMV1</accession>
<dbReference type="GO" id="GO:0050661">
    <property type="term" value="F:NADP binding"/>
    <property type="evidence" value="ECO:0007669"/>
    <property type="project" value="InterPro"/>
</dbReference>
<dbReference type="SUPFAM" id="SSF48179">
    <property type="entry name" value="6-phosphogluconate dehydrogenase C-terminal domain-like"/>
    <property type="match status" value="1"/>
</dbReference>
<dbReference type="GO" id="GO:0006098">
    <property type="term" value="P:pentose-phosphate shunt"/>
    <property type="evidence" value="ECO:0007669"/>
    <property type="project" value="UniProtKB-UniPathway"/>
</dbReference>
<dbReference type="KEGG" id="dpr:Despr_2153"/>
<dbReference type="InterPro" id="IPR004849">
    <property type="entry name" value="6DGDH_YqeC"/>
</dbReference>
<dbReference type="RefSeq" id="WP_015724837.1">
    <property type="nucleotide sequence ID" value="NC_014972.1"/>
</dbReference>
<evidence type="ECO:0000313" key="6">
    <source>
        <dbReference type="EMBL" id="ADW18298.1"/>
    </source>
</evidence>
<dbReference type="AlphaFoldDB" id="A0A7U3YMV1"/>
<dbReference type="Gene3D" id="1.10.1040.10">
    <property type="entry name" value="N-(1-d-carboxylethyl)-l-norvaline Dehydrogenase, domain 2"/>
    <property type="match status" value="1"/>
</dbReference>
<comment type="similarity">
    <text evidence="2">Belongs to the 6-phosphogluconate dehydrogenase family.</text>
</comment>
<dbReference type="GO" id="GO:0019521">
    <property type="term" value="P:D-gluconate metabolic process"/>
    <property type="evidence" value="ECO:0007669"/>
    <property type="project" value="UniProtKB-KW"/>
</dbReference>
<dbReference type="InterPro" id="IPR013328">
    <property type="entry name" value="6PGD_dom2"/>
</dbReference>
<evidence type="ECO:0000256" key="4">
    <source>
        <dbReference type="ARBA" id="ARBA00023064"/>
    </source>
</evidence>
<sequence>MQLGIIGMGKMGLPLALNGRDKGLNIVVFTDKADKRAQLKQEGITVHAGLESFVSALTPPRAVWLMIPAGPPVDAMIARLRPLMAPGDILIDGGNSRYQDSQRRSEELRRDGIHFLDVGTSGGTEGARNGACLMVGGDEAVYGRMEPVFRALSGGSGYGRMGASGAGHFVKMIHNGIEYGMMQAIAEGLEILRHGPMPFALDRVTQVWRKGSIVSGLLMDMTAAALAREPDLGSIKGVVAASGEANWTVEEAVRLGVSAPVIATSLFSRFKSQDQEKYAEKSLAAMRREFGGHAVIAKGED</sequence>
<protein>
    <submittedName>
        <fullName evidence="6">6-phosphogluconate dehydrogenase (Decarboxylating)</fullName>
        <ecNumber evidence="6">1.1.1.44</ecNumber>
    </submittedName>
</protein>
<evidence type="ECO:0000256" key="1">
    <source>
        <dbReference type="ARBA" id="ARBA00004959"/>
    </source>
</evidence>
<dbReference type="Pfam" id="PF00393">
    <property type="entry name" value="6PGD"/>
    <property type="match status" value="1"/>
</dbReference>
<dbReference type="SUPFAM" id="SSF51735">
    <property type="entry name" value="NAD(P)-binding Rossmann-fold domains"/>
    <property type="match status" value="1"/>
</dbReference>
<comment type="pathway">
    <text evidence="1">Carbohydrate degradation; pentose phosphate pathway.</text>
</comment>
<name>A0A7U3YMV1_DESPD</name>
<evidence type="ECO:0000259" key="5">
    <source>
        <dbReference type="SMART" id="SM01350"/>
    </source>
</evidence>
<dbReference type="PRINTS" id="PR00076">
    <property type="entry name" value="6PGDHDRGNASE"/>
</dbReference>
<keyword evidence="4" id="KW-0311">Gluconate utilization</keyword>
<organism evidence="6 7">
    <name type="scientific">Desulfobulbus propionicus (strain ATCC 33891 / DSM 2032 / VKM B-1956 / 1pr3)</name>
    <dbReference type="NCBI Taxonomy" id="577650"/>
    <lineage>
        <taxon>Bacteria</taxon>
        <taxon>Pseudomonadati</taxon>
        <taxon>Thermodesulfobacteriota</taxon>
        <taxon>Desulfobulbia</taxon>
        <taxon>Desulfobulbales</taxon>
        <taxon>Desulfobulbaceae</taxon>
        <taxon>Desulfobulbus</taxon>
    </lineage>
</organism>
<dbReference type="Pfam" id="PF03446">
    <property type="entry name" value="NAD_binding_2"/>
    <property type="match status" value="1"/>
</dbReference>
<dbReference type="GO" id="GO:0004616">
    <property type="term" value="F:phosphogluconate dehydrogenase (decarboxylating) activity"/>
    <property type="evidence" value="ECO:0007669"/>
    <property type="project" value="UniProtKB-EC"/>
</dbReference>
<dbReference type="Gene3D" id="3.40.50.720">
    <property type="entry name" value="NAD(P)-binding Rossmann-like Domain"/>
    <property type="match status" value="1"/>
</dbReference>
<dbReference type="InterPro" id="IPR006183">
    <property type="entry name" value="Pgluconate_DH"/>
</dbReference>
<dbReference type="EMBL" id="CP002364">
    <property type="protein sequence ID" value="ADW18298.1"/>
    <property type="molecule type" value="Genomic_DNA"/>
</dbReference>
<dbReference type="InterPro" id="IPR006114">
    <property type="entry name" value="6PGDH_C"/>
</dbReference>
<dbReference type="PANTHER" id="PTHR11811">
    <property type="entry name" value="6-PHOSPHOGLUCONATE DEHYDROGENASE"/>
    <property type="match status" value="1"/>
</dbReference>
<evidence type="ECO:0000256" key="2">
    <source>
        <dbReference type="ARBA" id="ARBA00008419"/>
    </source>
</evidence>
<gene>
    <name evidence="6" type="ordered locus">Despr_2153</name>
</gene>
<proteinExistence type="inferred from homology"/>
<keyword evidence="7" id="KW-1185">Reference proteome</keyword>
<dbReference type="InterPro" id="IPR036291">
    <property type="entry name" value="NAD(P)-bd_dom_sf"/>
</dbReference>
<feature type="domain" description="6-phosphogluconate dehydrogenase C-terminal" evidence="5">
    <location>
        <begin position="167"/>
        <end position="299"/>
    </location>
</feature>
<dbReference type="EC" id="1.1.1.44" evidence="6"/>
<dbReference type="NCBIfam" id="TIGR00872">
    <property type="entry name" value="gnd_rel"/>
    <property type="match status" value="1"/>
</dbReference>
<dbReference type="UniPathway" id="UPA00115"/>